<organism evidence="7 8">
    <name type="scientific">Acerihabitans arboris</name>
    <dbReference type="NCBI Taxonomy" id="2691583"/>
    <lineage>
        <taxon>Bacteria</taxon>
        <taxon>Pseudomonadati</taxon>
        <taxon>Pseudomonadota</taxon>
        <taxon>Gammaproteobacteria</taxon>
        <taxon>Enterobacterales</taxon>
        <taxon>Pectobacteriaceae</taxon>
        <taxon>Acerihabitans</taxon>
    </lineage>
</organism>
<feature type="DNA-binding region" description="H-T-H motif" evidence="5">
    <location>
        <begin position="41"/>
        <end position="60"/>
    </location>
</feature>
<dbReference type="EMBL" id="WUBS01000008">
    <property type="protein sequence ID" value="NDL63689.1"/>
    <property type="molecule type" value="Genomic_DNA"/>
</dbReference>
<keyword evidence="2" id="KW-0805">Transcription regulation</keyword>
<name>A0A845SID2_9GAMM</name>
<evidence type="ECO:0000256" key="3">
    <source>
        <dbReference type="ARBA" id="ARBA00023125"/>
    </source>
</evidence>
<keyword evidence="8" id="KW-1185">Reference proteome</keyword>
<evidence type="ECO:0000256" key="2">
    <source>
        <dbReference type="ARBA" id="ARBA00023015"/>
    </source>
</evidence>
<keyword evidence="3 5" id="KW-0238">DNA-binding</keyword>
<dbReference type="AlphaFoldDB" id="A0A845SID2"/>
<dbReference type="PANTHER" id="PTHR30055">
    <property type="entry name" value="HTH-TYPE TRANSCRIPTIONAL REGULATOR RUTR"/>
    <property type="match status" value="1"/>
</dbReference>
<dbReference type="Proteomes" id="UP000461443">
    <property type="component" value="Unassembled WGS sequence"/>
</dbReference>
<protein>
    <submittedName>
        <fullName evidence="7">TetR family transcriptional regulator</fullName>
    </submittedName>
</protein>
<comment type="caution">
    <text evidence="7">The sequence shown here is derived from an EMBL/GenBank/DDBJ whole genome shotgun (WGS) entry which is preliminary data.</text>
</comment>
<dbReference type="InterPro" id="IPR009057">
    <property type="entry name" value="Homeodomain-like_sf"/>
</dbReference>
<dbReference type="PANTHER" id="PTHR30055:SF240">
    <property type="entry name" value="HTH-TYPE TRANSCRIPTIONAL REGULATOR ACRR"/>
    <property type="match status" value="1"/>
</dbReference>
<dbReference type="InterPro" id="IPR001647">
    <property type="entry name" value="HTH_TetR"/>
</dbReference>
<dbReference type="PROSITE" id="PS50977">
    <property type="entry name" value="HTH_TETR_2"/>
    <property type="match status" value="1"/>
</dbReference>
<keyword evidence="1" id="KW-0678">Repressor</keyword>
<reference evidence="7 8" key="1">
    <citation type="submission" date="2019-12" db="EMBL/GenBank/DDBJ databases">
        <authorList>
            <person name="Lee S.D."/>
        </authorList>
    </citation>
    <scope>NUCLEOTIDE SEQUENCE [LARGE SCALE GENOMIC DNA]</scope>
    <source>
        <strain evidence="7 8">SAP-6</strain>
    </source>
</reference>
<dbReference type="Gene3D" id="1.10.357.10">
    <property type="entry name" value="Tetracycline Repressor, domain 2"/>
    <property type="match status" value="1"/>
</dbReference>
<dbReference type="Pfam" id="PF00440">
    <property type="entry name" value="TetR_N"/>
    <property type="match status" value="1"/>
</dbReference>
<sequence length="207" mass="23136">MQVIDNGRALSGKQQRIAERRGQIIAAARICFRRHGFHGAGMAEIASLSQLSVGQIYRYFVNKEAIIEEIVHRIVKHRIQLMLDNGNELSRMADDLTNDGLLDGADADINQGLMLEIAAEATRNPRVARILCEADAMLYRQGCEMLQRVYPQMSADRAAVLAEMMAVLCEGTALRVLTHQQKTDRAQLYQLYMRIFTTVFPSGPADG</sequence>
<evidence type="ECO:0000256" key="4">
    <source>
        <dbReference type="ARBA" id="ARBA00023163"/>
    </source>
</evidence>
<dbReference type="InterPro" id="IPR039538">
    <property type="entry name" value="BetI_C"/>
</dbReference>
<keyword evidence="4" id="KW-0804">Transcription</keyword>
<evidence type="ECO:0000313" key="8">
    <source>
        <dbReference type="Proteomes" id="UP000461443"/>
    </source>
</evidence>
<evidence type="ECO:0000259" key="6">
    <source>
        <dbReference type="PROSITE" id="PS50977"/>
    </source>
</evidence>
<dbReference type="RefSeq" id="WP_162366403.1">
    <property type="nucleotide sequence ID" value="NZ_WUBS01000008.1"/>
</dbReference>
<dbReference type="GO" id="GO:0003700">
    <property type="term" value="F:DNA-binding transcription factor activity"/>
    <property type="evidence" value="ECO:0007669"/>
    <property type="project" value="TreeGrafter"/>
</dbReference>
<evidence type="ECO:0000313" key="7">
    <source>
        <dbReference type="EMBL" id="NDL63689.1"/>
    </source>
</evidence>
<dbReference type="Pfam" id="PF13977">
    <property type="entry name" value="TetR_C_6"/>
    <property type="match status" value="1"/>
</dbReference>
<dbReference type="InterPro" id="IPR050109">
    <property type="entry name" value="HTH-type_TetR-like_transc_reg"/>
</dbReference>
<gene>
    <name evidence="7" type="ORF">GRH90_13135</name>
</gene>
<evidence type="ECO:0000256" key="5">
    <source>
        <dbReference type="PROSITE-ProRule" id="PRU00335"/>
    </source>
</evidence>
<proteinExistence type="predicted"/>
<dbReference type="SUPFAM" id="SSF46689">
    <property type="entry name" value="Homeodomain-like"/>
    <property type="match status" value="1"/>
</dbReference>
<accession>A0A845SID2</accession>
<dbReference type="GO" id="GO:0000976">
    <property type="term" value="F:transcription cis-regulatory region binding"/>
    <property type="evidence" value="ECO:0007669"/>
    <property type="project" value="TreeGrafter"/>
</dbReference>
<feature type="domain" description="HTH tetR-type" evidence="6">
    <location>
        <begin position="18"/>
        <end position="78"/>
    </location>
</feature>
<reference evidence="7 8" key="2">
    <citation type="submission" date="2020-02" db="EMBL/GenBank/DDBJ databases">
        <title>The new genus of Enterobacteriales.</title>
        <authorList>
            <person name="Kim I.S."/>
        </authorList>
    </citation>
    <scope>NUCLEOTIDE SEQUENCE [LARGE SCALE GENOMIC DNA]</scope>
    <source>
        <strain evidence="7 8">SAP-6</strain>
    </source>
</reference>
<evidence type="ECO:0000256" key="1">
    <source>
        <dbReference type="ARBA" id="ARBA00022491"/>
    </source>
</evidence>
<dbReference type="PRINTS" id="PR00455">
    <property type="entry name" value="HTHTETR"/>
</dbReference>